<dbReference type="InterPro" id="IPR005036">
    <property type="entry name" value="CBM21_dom"/>
</dbReference>
<reference evidence="2" key="2">
    <citation type="journal article" date="2010" name="Nature">
        <title>Comparative genomics reveals mobile pathogenicity chromosomes in Fusarium.</title>
        <authorList>
            <person name="Ma L.J."/>
            <person name="van der Does H.C."/>
            <person name="Borkovich K.A."/>
            <person name="Coleman J.J."/>
            <person name="Daboussi M.J."/>
            <person name="Di Pietro A."/>
            <person name="Dufresne M."/>
            <person name="Freitag M."/>
            <person name="Grabherr M."/>
            <person name="Henrissat B."/>
            <person name="Houterman P.M."/>
            <person name="Kang S."/>
            <person name="Shim W.B."/>
            <person name="Woloshuk C."/>
            <person name="Xie X."/>
            <person name="Xu J.R."/>
            <person name="Antoniw J."/>
            <person name="Baker S.E."/>
            <person name="Bluhm B.H."/>
            <person name="Breakspear A."/>
            <person name="Brown D.W."/>
            <person name="Butchko R.A."/>
            <person name="Chapman S."/>
            <person name="Coulson R."/>
            <person name="Coutinho P.M."/>
            <person name="Danchin E.G."/>
            <person name="Diener A."/>
            <person name="Gale L.R."/>
            <person name="Gardiner D.M."/>
            <person name="Goff S."/>
            <person name="Hammond-Kosack K.E."/>
            <person name="Hilburn K."/>
            <person name="Hua-Van A."/>
            <person name="Jonkers W."/>
            <person name="Kazan K."/>
            <person name="Kodira C.D."/>
            <person name="Koehrsen M."/>
            <person name="Kumar L."/>
            <person name="Lee Y.H."/>
            <person name="Li L."/>
            <person name="Manners J.M."/>
            <person name="Miranda-Saavedra D."/>
            <person name="Mukherjee M."/>
            <person name="Park G."/>
            <person name="Park J."/>
            <person name="Park S.Y."/>
            <person name="Proctor R.H."/>
            <person name="Regev A."/>
            <person name="Ruiz-Roldan M.C."/>
            <person name="Sain D."/>
            <person name="Sakthikumar S."/>
            <person name="Sykes S."/>
            <person name="Schwartz D.C."/>
            <person name="Turgeon B.G."/>
            <person name="Wapinski I."/>
            <person name="Yoder O."/>
            <person name="Young S."/>
            <person name="Zeng Q."/>
            <person name="Zhou S."/>
            <person name="Galagan J."/>
            <person name="Cuomo C.A."/>
            <person name="Kistler H.C."/>
            <person name="Rep M."/>
        </authorList>
    </citation>
    <scope>NUCLEOTIDE SEQUENCE [LARGE SCALE GENOMIC DNA]</scope>
    <source>
        <strain evidence="2">4287</strain>
    </source>
</reference>
<dbReference type="PANTHER" id="PTHR12307">
    <property type="entry name" value="PROTEIN PHOSPHATASE 1 REGULATORY SUBUNIT"/>
    <property type="match status" value="1"/>
</dbReference>
<reference evidence="2" key="1">
    <citation type="submission" date="2007-04" db="EMBL/GenBank/DDBJ databases">
        <authorList>
            <consortium name="The Broad Institute Genome Sequencing Platform"/>
            <person name="Birren B."/>
            <person name="Lander E."/>
            <person name="Galagan J."/>
            <person name="Nusbaum C."/>
            <person name="Devon K."/>
            <person name="Ma L.-J."/>
            <person name="Jaffe D."/>
            <person name="Butler J."/>
            <person name="Alvarez P."/>
            <person name="Gnerre S."/>
            <person name="Grabherr M."/>
            <person name="Kleber M."/>
            <person name="Mauceli E."/>
            <person name="Brockman W."/>
            <person name="MacCallum I.A."/>
            <person name="Young S."/>
            <person name="LaButti K."/>
            <person name="DeCaprio D."/>
            <person name="Crawford M."/>
            <person name="Koehrsen M."/>
            <person name="Engels R."/>
            <person name="Montgomery P."/>
            <person name="Pearson M."/>
            <person name="Howarth C."/>
            <person name="Larson L."/>
            <person name="White J."/>
            <person name="O'Leary S."/>
            <person name="Kodira C."/>
            <person name="Zeng Q."/>
            <person name="Yandava C."/>
            <person name="Alvarado L."/>
            <person name="Kistler C."/>
            <person name="Shim W.-B."/>
            <person name="Kang S."/>
            <person name="Woloshuk C."/>
        </authorList>
    </citation>
    <scope>NUCLEOTIDE SEQUENCE</scope>
    <source>
        <strain evidence="2">4287</strain>
    </source>
</reference>
<evidence type="ECO:0000259" key="1">
    <source>
        <dbReference type="PROSITE" id="PS51159"/>
    </source>
</evidence>
<dbReference type="GeneID" id="28948409"/>
<dbReference type="EMBL" id="DS231702">
    <property type="protein sequence ID" value="KNB04427.1"/>
    <property type="molecule type" value="Genomic_DNA"/>
</dbReference>
<dbReference type="Gene3D" id="2.60.40.2440">
    <property type="entry name" value="Carbohydrate binding type-21 domain"/>
    <property type="match status" value="1"/>
</dbReference>
<dbReference type="PANTHER" id="PTHR12307:SF36">
    <property type="entry name" value="GLYCOGEN-BINDING SUBUNIT 76A"/>
    <property type="match status" value="1"/>
</dbReference>
<dbReference type="GO" id="GO:0008157">
    <property type="term" value="F:protein phosphatase 1 binding"/>
    <property type="evidence" value="ECO:0007669"/>
    <property type="project" value="TreeGrafter"/>
</dbReference>
<proteinExistence type="predicted"/>
<dbReference type="PROSITE" id="PS51159">
    <property type="entry name" value="CBM21"/>
    <property type="match status" value="1"/>
</dbReference>
<dbReference type="RefSeq" id="XP_018244654.1">
    <property type="nucleotide sequence ID" value="XM_018385892.1"/>
</dbReference>
<dbReference type="AlphaFoldDB" id="A0A0J9WLV2"/>
<dbReference type="KEGG" id="fox:FOXG_07286"/>
<dbReference type="VEuPathDB" id="FungiDB:FOXG_06539"/>
<dbReference type="OrthoDB" id="1881at2759"/>
<dbReference type="GeneID" id="28957212"/>
<sequence>MSVPAIAKLSHMNERMTPKKNKETWWQSHPALRMCSDRGHRGGEGKPALPKTVDFHSQLEQVCYFFKSDKPANIWKTGSSAYEISTVHKHLASSQIIKQPRWEAVALNFPENDSTRKSMPVRVERLYFSGRHLALFGFVAVANLAFEKSIVCRFTRDYWKTISETPAYYYRAARTREGQEYDKFVFGIAMSDLDEFVLNPLFFCVRYAVNGQEYWDNNSEINFAVDFRRKAD</sequence>
<dbReference type="RefSeq" id="XP_018242727.1">
    <property type="nucleotide sequence ID" value="XM_018385391.1"/>
</dbReference>
<evidence type="ECO:0000313" key="6">
    <source>
        <dbReference type="Proteomes" id="UP000009097"/>
    </source>
</evidence>
<dbReference type="GO" id="GO:0000164">
    <property type="term" value="C:protein phosphatase type 1 complex"/>
    <property type="evidence" value="ECO:0007669"/>
    <property type="project" value="TreeGrafter"/>
</dbReference>
<dbReference type="GeneID" id="28949000"/>
<dbReference type="EMBL" id="DS231704">
    <property type="protein sequence ID" value="KNB06609.1"/>
    <property type="molecule type" value="Genomic_DNA"/>
</dbReference>
<feature type="domain" description="CBM21" evidence="1">
    <location>
        <begin position="113"/>
        <end position="226"/>
    </location>
</feature>
<dbReference type="KEGG" id="fox:FOXG_06539"/>
<dbReference type="Pfam" id="PF03370">
    <property type="entry name" value="CBM_21"/>
    <property type="match status" value="1"/>
</dbReference>
<dbReference type="EMBL" id="DS231702">
    <property type="protein sequence ID" value="KNB04682.1"/>
    <property type="molecule type" value="Genomic_DNA"/>
</dbReference>
<dbReference type="KEGG" id="fox:FOXG_16309"/>
<evidence type="ECO:0000313" key="2">
    <source>
        <dbReference type="EMBL" id="KNB04427.1"/>
    </source>
</evidence>
<dbReference type="InterPro" id="IPR050782">
    <property type="entry name" value="PP1_regulatory_subunit_3"/>
</dbReference>
<evidence type="ECO:0000313" key="3">
    <source>
        <dbReference type="EMBL" id="KNB04682.1"/>
    </source>
</evidence>
<evidence type="ECO:0000313" key="4">
    <source>
        <dbReference type="EMBL" id="KNB06609.1"/>
    </source>
</evidence>
<dbReference type="RefSeq" id="XP_018256952.1">
    <property type="nucleotide sequence ID" value="XM_018396360.1"/>
</dbReference>
<dbReference type="GeneID" id="28948554"/>
<dbReference type="EMBL" id="DS231729">
    <property type="protein sequence ID" value="KNB18907.1"/>
    <property type="molecule type" value="Genomic_DNA"/>
</dbReference>
<name>A0A0J9WLV2_FUSO4</name>
<dbReference type="GO" id="GO:2001069">
    <property type="term" value="F:glycogen binding"/>
    <property type="evidence" value="ECO:0007669"/>
    <property type="project" value="TreeGrafter"/>
</dbReference>
<dbReference type="InterPro" id="IPR038175">
    <property type="entry name" value="CBM21_dom_sf"/>
</dbReference>
<dbReference type="VEuPathDB" id="FungiDB:FOXG_06727"/>
<dbReference type="VEuPathDB" id="FungiDB:FOXG_07286"/>
<protein>
    <recommendedName>
        <fullName evidence="1">CBM21 domain-containing protein</fullName>
    </recommendedName>
</protein>
<dbReference type="RefSeq" id="XP_018242472.1">
    <property type="nucleotide sequence ID" value="XM_018385221.1"/>
</dbReference>
<dbReference type="VEuPathDB" id="FungiDB:FOXG_16309"/>
<organism evidence="2 6">
    <name type="scientific">Fusarium oxysporum f. sp. lycopersici (strain 4287 / CBS 123668 / FGSC 9935 / NRRL 34936)</name>
    <name type="common">Fusarium vascular wilt of tomato</name>
    <dbReference type="NCBI Taxonomy" id="426428"/>
    <lineage>
        <taxon>Eukaryota</taxon>
        <taxon>Fungi</taxon>
        <taxon>Dikarya</taxon>
        <taxon>Ascomycota</taxon>
        <taxon>Pezizomycotina</taxon>
        <taxon>Sordariomycetes</taxon>
        <taxon>Hypocreomycetidae</taxon>
        <taxon>Hypocreales</taxon>
        <taxon>Nectriaceae</taxon>
        <taxon>Fusarium</taxon>
        <taxon>Fusarium oxysporum species complex</taxon>
    </lineage>
</organism>
<accession>A0A0J9WLV2</accession>
<evidence type="ECO:0000313" key="5">
    <source>
        <dbReference type="EMBL" id="KNB18907.1"/>
    </source>
</evidence>
<gene>
    <name evidence="2" type="ORF">FOXG_06539</name>
    <name evidence="3" type="ORF">FOXG_06727</name>
    <name evidence="4" type="ORF">FOXG_07286</name>
    <name evidence="5" type="ORF">FOXG_16309</name>
</gene>
<dbReference type="Proteomes" id="UP000009097">
    <property type="component" value="Unassembled WGS sequence"/>
</dbReference>
<dbReference type="GO" id="GO:0005979">
    <property type="term" value="P:regulation of glycogen biosynthetic process"/>
    <property type="evidence" value="ECO:0007669"/>
    <property type="project" value="TreeGrafter"/>
</dbReference>
<dbReference type="KEGG" id="fox:FOXG_06727"/>